<feature type="domain" description="EGF-like" evidence="10">
    <location>
        <begin position="409"/>
        <end position="434"/>
    </location>
</feature>
<sequence length="434" mass="48219">MFHSSDLRQFIFILRNLSNNKIVEIEDGTFEGASSVSELQLTANHLDSIRSGMFRGLDGLRTLMLRNNRINCIHNNSFTGLSGVRLLSLYHNQITTITPGAFNTLHSLSTLNLLANAFNCNCQLAWLGEWLRRRKIVSGNPRCQKPDFLREIPLQDVAYQDFRCEEGYEESSCIPRPQCPVECTCLETVVRCSNKHLKSLPKGIPKNVTEMYLDGNQFSSVPTVLNTFKHLQLVDMSNNRISSLTNTSFINMSQLTTLILSYNSLRCIPASAFQGLRSLRLLSLHGNDISTLPGGIFGDVVSLSHLAIGANPLYCDCNLRWLSDWVKTGYKEPGIARCAGPGDMEGKLLLTTPAKKFECQGPTELSVLAKCSPCLSNPCENQGNCQDDALDYYRCTCLYGYKGRHCESPINACIGNPCENGGTCHVKDGHRSPF</sequence>
<comment type="caution">
    <text evidence="9">Lacks conserved residue(s) required for the propagation of feature annotation.</text>
</comment>
<evidence type="ECO:0000256" key="5">
    <source>
        <dbReference type="ARBA" id="ARBA00022614"/>
    </source>
</evidence>
<dbReference type="PROSITE" id="PS00022">
    <property type="entry name" value="EGF_1"/>
    <property type="match status" value="1"/>
</dbReference>
<dbReference type="Gene3D" id="3.80.10.10">
    <property type="entry name" value="Ribonuclease Inhibitor"/>
    <property type="match status" value="2"/>
</dbReference>
<dbReference type="CDD" id="cd00054">
    <property type="entry name" value="EGF_CA"/>
    <property type="match status" value="1"/>
</dbReference>
<name>A0A401Q2Y9_SCYTO</name>
<dbReference type="Pfam" id="PF01462">
    <property type="entry name" value="LRRNT"/>
    <property type="match status" value="1"/>
</dbReference>
<dbReference type="GO" id="GO:0005615">
    <property type="term" value="C:extracellular space"/>
    <property type="evidence" value="ECO:0007669"/>
    <property type="project" value="TreeGrafter"/>
</dbReference>
<keyword evidence="2" id="KW-0217">Developmental protein</keyword>
<dbReference type="InterPro" id="IPR003591">
    <property type="entry name" value="Leu-rich_rpt_typical-subtyp"/>
</dbReference>
<evidence type="ECO:0000256" key="7">
    <source>
        <dbReference type="ARBA" id="ARBA00022737"/>
    </source>
</evidence>
<keyword evidence="3" id="KW-0964">Secreted</keyword>
<comment type="subcellular location">
    <subcellularLocation>
        <location evidence="1">Secreted</location>
    </subcellularLocation>
</comment>
<comment type="caution">
    <text evidence="11">The sequence shown here is derived from an EMBL/GenBank/DDBJ whole genome shotgun (WGS) entry which is preliminary data.</text>
</comment>
<keyword evidence="7" id="KW-0677">Repeat</keyword>
<dbReference type="AlphaFoldDB" id="A0A401Q2Y9"/>
<dbReference type="Pfam" id="PF13855">
    <property type="entry name" value="LRR_8"/>
    <property type="match status" value="2"/>
</dbReference>
<dbReference type="PROSITE" id="PS50026">
    <property type="entry name" value="EGF_3"/>
    <property type="match status" value="2"/>
</dbReference>
<dbReference type="STRING" id="75743.A0A401Q2Y9"/>
<dbReference type="Pfam" id="PF01463">
    <property type="entry name" value="LRRCT"/>
    <property type="match status" value="2"/>
</dbReference>
<keyword evidence="8 9" id="KW-1015">Disulfide bond</keyword>
<evidence type="ECO:0000256" key="9">
    <source>
        <dbReference type="PROSITE-ProRule" id="PRU00076"/>
    </source>
</evidence>
<dbReference type="SMART" id="SM00013">
    <property type="entry name" value="LRRNT"/>
    <property type="match status" value="1"/>
</dbReference>
<dbReference type="FunFam" id="2.10.25.10:FF:000063">
    <property type="entry name" value="Slit guidance ligand 2"/>
    <property type="match status" value="1"/>
</dbReference>
<gene>
    <name evidence="11" type="ORF">scyTo_0020244</name>
</gene>
<evidence type="ECO:0000256" key="2">
    <source>
        <dbReference type="ARBA" id="ARBA00022473"/>
    </source>
</evidence>
<dbReference type="PROSITE" id="PS01186">
    <property type="entry name" value="EGF_2"/>
    <property type="match status" value="1"/>
</dbReference>
<dbReference type="FunFam" id="3.80.10.10:FF:000004">
    <property type="entry name" value="Slit guidance ligand 2"/>
    <property type="match status" value="1"/>
</dbReference>
<dbReference type="InterPro" id="IPR000483">
    <property type="entry name" value="Cys-rich_flank_reg_C"/>
</dbReference>
<dbReference type="InterPro" id="IPR000372">
    <property type="entry name" value="LRRNT"/>
</dbReference>
<evidence type="ECO:0000256" key="6">
    <source>
        <dbReference type="ARBA" id="ARBA00022729"/>
    </source>
</evidence>
<protein>
    <recommendedName>
        <fullName evidence="10">EGF-like domain-containing protein</fullName>
    </recommendedName>
</protein>
<dbReference type="InterPro" id="IPR000742">
    <property type="entry name" value="EGF"/>
</dbReference>
<dbReference type="GO" id="GO:0008201">
    <property type="term" value="F:heparin binding"/>
    <property type="evidence" value="ECO:0007669"/>
    <property type="project" value="TreeGrafter"/>
</dbReference>
<dbReference type="InterPro" id="IPR001611">
    <property type="entry name" value="Leu-rich_rpt"/>
</dbReference>
<dbReference type="PROSITE" id="PS51450">
    <property type="entry name" value="LRR"/>
    <property type="match status" value="2"/>
</dbReference>
<evidence type="ECO:0000256" key="3">
    <source>
        <dbReference type="ARBA" id="ARBA00022525"/>
    </source>
</evidence>
<dbReference type="Gene3D" id="2.10.25.10">
    <property type="entry name" value="Laminin"/>
    <property type="match status" value="1"/>
</dbReference>
<evidence type="ECO:0000256" key="1">
    <source>
        <dbReference type="ARBA" id="ARBA00004613"/>
    </source>
</evidence>
<evidence type="ECO:0000313" key="11">
    <source>
        <dbReference type="EMBL" id="GCB79762.1"/>
    </source>
</evidence>
<dbReference type="SUPFAM" id="SSF57196">
    <property type="entry name" value="EGF/Laminin"/>
    <property type="match status" value="1"/>
</dbReference>
<keyword evidence="6" id="KW-0732">Signal</keyword>
<dbReference type="InterPro" id="IPR032675">
    <property type="entry name" value="LRR_dom_sf"/>
</dbReference>
<dbReference type="FunFam" id="3.80.10.10:FF:000002">
    <property type="entry name" value="Slit guidance ligand 2"/>
    <property type="match status" value="1"/>
</dbReference>
<feature type="non-terminal residue" evidence="11">
    <location>
        <position position="434"/>
    </location>
</feature>
<evidence type="ECO:0000256" key="4">
    <source>
        <dbReference type="ARBA" id="ARBA00022536"/>
    </source>
</evidence>
<keyword evidence="4 9" id="KW-0245">EGF-like domain</keyword>
<dbReference type="SUPFAM" id="SSF52058">
    <property type="entry name" value="L domain-like"/>
    <property type="match status" value="1"/>
</dbReference>
<dbReference type="PANTHER" id="PTHR45836:SF3">
    <property type="entry name" value="SLIT HOMOLOG 1 PROTEIN"/>
    <property type="match status" value="1"/>
</dbReference>
<keyword evidence="12" id="KW-1185">Reference proteome</keyword>
<accession>A0A401Q2Y9</accession>
<proteinExistence type="predicted"/>
<dbReference type="OrthoDB" id="8788217at2759"/>
<reference evidence="11 12" key="1">
    <citation type="journal article" date="2018" name="Nat. Ecol. Evol.">
        <title>Shark genomes provide insights into elasmobranch evolution and the origin of vertebrates.</title>
        <authorList>
            <person name="Hara Y"/>
            <person name="Yamaguchi K"/>
            <person name="Onimaru K"/>
            <person name="Kadota M"/>
            <person name="Koyanagi M"/>
            <person name="Keeley SD"/>
            <person name="Tatsumi K"/>
            <person name="Tanaka K"/>
            <person name="Motone F"/>
            <person name="Kageyama Y"/>
            <person name="Nozu R"/>
            <person name="Adachi N"/>
            <person name="Nishimura O"/>
            <person name="Nakagawa R"/>
            <person name="Tanegashima C"/>
            <person name="Kiyatake I"/>
            <person name="Matsumoto R"/>
            <person name="Murakumo K"/>
            <person name="Nishida K"/>
            <person name="Terakita A"/>
            <person name="Kuratani S"/>
            <person name="Sato K"/>
            <person name="Hyodo S Kuraku.S."/>
        </authorList>
    </citation>
    <scope>NUCLEOTIDE SEQUENCE [LARGE SCALE GENOMIC DNA]</scope>
</reference>
<evidence type="ECO:0000256" key="8">
    <source>
        <dbReference type="ARBA" id="ARBA00023157"/>
    </source>
</evidence>
<dbReference type="GO" id="GO:0048495">
    <property type="term" value="F:Roundabout binding"/>
    <property type="evidence" value="ECO:0007669"/>
    <property type="project" value="TreeGrafter"/>
</dbReference>
<dbReference type="GO" id="GO:0050919">
    <property type="term" value="P:negative chemotaxis"/>
    <property type="evidence" value="ECO:0007669"/>
    <property type="project" value="TreeGrafter"/>
</dbReference>
<feature type="domain" description="EGF-like" evidence="10">
    <location>
        <begin position="372"/>
        <end position="407"/>
    </location>
</feature>
<dbReference type="SMART" id="SM00369">
    <property type="entry name" value="LRR_TYP"/>
    <property type="match status" value="7"/>
</dbReference>
<dbReference type="GO" id="GO:0007411">
    <property type="term" value="P:axon guidance"/>
    <property type="evidence" value="ECO:0007669"/>
    <property type="project" value="TreeGrafter"/>
</dbReference>
<dbReference type="SMART" id="SM00082">
    <property type="entry name" value="LRRCT"/>
    <property type="match status" value="2"/>
</dbReference>
<dbReference type="PANTHER" id="PTHR45836">
    <property type="entry name" value="SLIT HOMOLOG"/>
    <property type="match status" value="1"/>
</dbReference>
<evidence type="ECO:0000259" key="10">
    <source>
        <dbReference type="PROSITE" id="PS50026"/>
    </source>
</evidence>
<dbReference type="Proteomes" id="UP000288216">
    <property type="component" value="Unassembled WGS sequence"/>
</dbReference>
<dbReference type="EMBL" id="BFAA01016081">
    <property type="protein sequence ID" value="GCB79762.1"/>
    <property type="molecule type" value="Genomic_DNA"/>
</dbReference>
<keyword evidence="5" id="KW-0433">Leucine-rich repeat</keyword>
<organism evidence="11 12">
    <name type="scientific">Scyliorhinus torazame</name>
    <name type="common">Cloudy catshark</name>
    <name type="synonym">Catulus torazame</name>
    <dbReference type="NCBI Taxonomy" id="75743"/>
    <lineage>
        <taxon>Eukaryota</taxon>
        <taxon>Metazoa</taxon>
        <taxon>Chordata</taxon>
        <taxon>Craniata</taxon>
        <taxon>Vertebrata</taxon>
        <taxon>Chondrichthyes</taxon>
        <taxon>Elasmobranchii</taxon>
        <taxon>Galeomorphii</taxon>
        <taxon>Galeoidea</taxon>
        <taxon>Carcharhiniformes</taxon>
        <taxon>Scyliorhinidae</taxon>
        <taxon>Scyliorhinus</taxon>
    </lineage>
</organism>
<evidence type="ECO:0000313" key="12">
    <source>
        <dbReference type="Proteomes" id="UP000288216"/>
    </source>
</evidence>
<feature type="disulfide bond" evidence="9">
    <location>
        <begin position="397"/>
        <end position="406"/>
    </location>
</feature>
<dbReference type="InterPro" id="IPR051355">
    <property type="entry name" value="Notch/Slit_guidance"/>
</dbReference>
<dbReference type="OMA" id="NELWTIS"/>